<proteinExistence type="predicted"/>
<keyword evidence="1" id="KW-0732">Signal</keyword>
<dbReference type="EMBL" id="CP042437">
    <property type="protein sequence ID" value="QEC76145.1"/>
    <property type="molecule type" value="Genomic_DNA"/>
</dbReference>
<reference evidence="2 3" key="1">
    <citation type="journal article" date="2013" name="J. Microbiol.">
        <title>Mucilaginibacter ginsenosidivorax sp. nov., with ginsenoside converting activity isolated from sediment.</title>
        <authorList>
            <person name="Kim J.K."/>
            <person name="Choi T.E."/>
            <person name="Liu Q.M."/>
            <person name="Park H.Y."/>
            <person name="Yi T.H."/>
            <person name="Yoon M.H."/>
            <person name="Kim S.C."/>
            <person name="Im W.T."/>
        </authorList>
    </citation>
    <scope>NUCLEOTIDE SEQUENCE [LARGE SCALE GENOMIC DNA]</scope>
    <source>
        <strain evidence="2 3">KHI28</strain>
    </source>
</reference>
<organism evidence="2 3">
    <name type="scientific">Mucilaginibacter ginsenosidivorax</name>
    <dbReference type="NCBI Taxonomy" id="862126"/>
    <lineage>
        <taxon>Bacteria</taxon>
        <taxon>Pseudomonadati</taxon>
        <taxon>Bacteroidota</taxon>
        <taxon>Sphingobacteriia</taxon>
        <taxon>Sphingobacteriales</taxon>
        <taxon>Sphingobacteriaceae</taxon>
        <taxon>Mucilaginibacter</taxon>
    </lineage>
</organism>
<name>A0A5B8VZR2_9SPHI</name>
<dbReference type="AlphaFoldDB" id="A0A5B8VZR2"/>
<evidence type="ECO:0000256" key="1">
    <source>
        <dbReference type="SAM" id="SignalP"/>
    </source>
</evidence>
<feature type="signal peptide" evidence="1">
    <location>
        <begin position="1"/>
        <end position="22"/>
    </location>
</feature>
<feature type="chain" id="PRO_5023093064" evidence="1">
    <location>
        <begin position="23"/>
        <end position="163"/>
    </location>
</feature>
<evidence type="ECO:0000313" key="2">
    <source>
        <dbReference type="EMBL" id="QEC76145.1"/>
    </source>
</evidence>
<dbReference type="RefSeq" id="WP_147053326.1">
    <property type="nucleotide sequence ID" value="NZ_CP042437.1"/>
</dbReference>
<gene>
    <name evidence="2" type="ORF">FSB76_09395</name>
</gene>
<accession>A0A5B8VZR2</accession>
<dbReference type="OrthoDB" id="792233at2"/>
<keyword evidence="3" id="KW-1185">Reference proteome</keyword>
<dbReference type="Proteomes" id="UP000321362">
    <property type="component" value="Chromosome"/>
</dbReference>
<sequence length="163" mass="17606">MKKCLLSFFCAALLLLSSCAKKSCCVVPVTPDFIIADKNGVKWEIQPAASNILGDTTTIAGTQTQGGEEETFSIKLSIGGVGYYPLKNHQGYYLLKKNGAITKKYALSPTHLNSVSVISVNQADMIIQGFFDLKFIKTYDSQPGAGADSVSFLDGKFKVTLHN</sequence>
<evidence type="ECO:0000313" key="3">
    <source>
        <dbReference type="Proteomes" id="UP000321362"/>
    </source>
</evidence>
<dbReference type="KEGG" id="mgk:FSB76_09395"/>
<dbReference type="PROSITE" id="PS51257">
    <property type="entry name" value="PROKAR_LIPOPROTEIN"/>
    <property type="match status" value="1"/>
</dbReference>
<protein>
    <submittedName>
        <fullName evidence="2">Uncharacterized protein</fullName>
    </submittedName>
</protein>